<accession>A0ABD3KGG9</accession>
<dbReference type="PANTHER" id="PTHR45708:SF69">
    <property type="entry name" value="CHITINASE"/>
    <property type="match status" value="1"/>
</dbReference>
<name>A0ABD3KGG9_EUCGL</name>
<proteinExistence type="predicted"/>
<protein>
    <submittedName>
        <fullName evidence="1">Uncharacterized protein</fullName>
    </submittedName>
</protein>
<gene>
    <name evidence="1" type="ORF">ACJRO7_020424</name>
</gene>
<dbReference type="InterPro" id="IPR050542">
    <property type="entry name" value="Glycosyl_Hydrlase18_Chitinase"/>
</dbReference>
<sequence length="199" mass="21581">MPMKLLFTGIRVANEGTLAYACVSENNKFVNLDFLSTFDNGQTPMINLAGHCNPHSGGCTGLSSEIKSFTTYLRGNFLGGQSSSRLFKDTLLDRIDFNIKGAPQCPYPDTRDGGALQTGLFNYTGCMEQWTSIPVGKIFLRLPVAPNVVNNGLSPTPDLAFIGLPTIKGFANHGGVTSWSKYYEDQTLYSSFIKGSTLA</sequence>
<dbReference type="EMBL" id="JBJKBG010000005">
    <property type="protein sequence ID" value="KAL3739024.1"/>
    <property type="molecule type" value="Genomic_DNA"/>
</dbReference>
<organism evidence="1 2">
    <name type="scientific">Eucalyptus globulus</name>
    <name type="common">Tasmanian blue gum</name>
    <dbReference type="NCBI Taxonomy" id="34317"/>
    <lineage>
        <taxon>Eukaryota</taxon>
        <taxon>Viridiplantae</taxon>
        <taxon>Streptophyta</taxon>
        <taxon>Embryophyta</taxon>
        <taxon>Tracheophyta</taxon>
        <taxon>Spermatophyta</taxon>
        <taxon>Magnoliopsida</taxon>
        <taxon>eudicotyledons</taxon>
        <taxon>Gunneridae</taxon>
        <taxon>Pentapetalae</taxon>
        <taxon>rosids</taxon>
        <taxon>malvids</taxon>
        <taxon>Myrtales</taxon>
        <taxon>Myrtaceae</taxon>
        <taxon>Myrtoideae</taxon>
        <taxon>Eucalypteae</taxon>
        <taxon>Eucalyptus</taxon>
    </lineage>
</organism>
<dbReference type="PANTHER" id="PTHR45708">
    <property type="entry name" value="ENDOCHITINASE"/>
    <property type="match status" value="1"/>
</dbReference>
<dbReference type="InterPro" id="IPR017853">
    <property type="entry name" value="GH"/>
</dbReference>
<dbReference type="AlphaFoldDB" id="A0ABD3KGG9"/>
<reference evidence="1 2" key="1">
    <citation type="submission" date="2024-11" db="EMBL/GenBank/DDBJ databases">
        <title>Chromosome-level genome assembly of Eucalyptus globulus Labill. provides insights into its genome evolution.</title>
        <authorList>
            <person name="Li X."/>
        </authorList>
    </citation>
    <scope>NUCLEOTIDE SEQUENCE [LARGE SCALE GENOMIC DNA]</scope>
    <source>
        <strain evidence="1">CL2024</strain>
        <tissue evidence="1">Fresh tender leaves</tissue>
    </source>
</reference>
<evidence type="ECO:0000313" key="2">
    <source>
        <dbReference type="Proteomes" id="UP001634007"/>
    </source>
</evidence>
<comment type="caution">
    <text evidence="1">The sequence shown here is derived from an EMBL/GenBank/DDBJ whole genome shotgun (WGS) entry which is preliminary data.</text>
</comment>
<dbReference type="Proteomes" id="UP001634007">
    <property type="component" value="Unassembled WGS sequence"/>
</dbReference>
<keyword evidence="2" id="KW-1185">Reference proteome</keyword>
<dbReference type="SUPFAM" id="SSF51445">
    <property type="entry name" value="(Trans)glycosidases"/>
    <property type="match status" value="1"/>
</dbReference>
<evidence type="ECO:0000313" key="1">
    <source>
        <dbReference type="EMBL" id="KAL3739024.1"/>
    </source>
</evidence>
<dbReference type="Gene3D" id="3.20.20.80">
    <property type="entry name" value="Glycosidases"/>
    <property type="match status" value="2"/>
</dbReference>